<evidence type="ECO:0000256" key="1">
    <source>
        <dbReference type="SAM" id="MobiDB-lite"/>
    </source>
</evidence>
<keyword evidence="3" id="KW-1185">Reference proteome</keyword>
<evidence type="ECO:0000313" key="3">
    <source>
        <dbReference type="Proteomes" id="UP001472677"/>
    </source>
</evidence>
<feature type="region of interest" description="Disordered" evidence="1">
    <location>
        <begin position="1"/>
        <end position="21"/>
    </location>
</feature>
<gene>
    <name evidence="2" type="ORF">V6N12_046024</name>
</gene>
<dbReference type="EMBL" id="JBBPBM010000003">
    <property type="protein sequence ID" value="KAK8593951.1"/>
    <property type="molecule type" value="Genomic_DNA"/>
</dbReference>
<proteinExistence type="predicted"/>
<name>A0ABR2G4J6_9ROSI</name>
<organism evidence="2 3">
    <name type="scientific">Hibiscus sabdariffa</name>
    <name type="common">roselle</name>
    <dbReference type="NCBI Taxonomy" id="183260"/>
    <lineage>
        <taxon>Eukaryota</taxon>
        <taxon>Viridiplantae</taxon>
        <taxon>Streptophyta</taxon>
        <taxon>Embryophyta</taxon>
        <taxon>Tracheophyta</taxon>
        <taxon>Spermatophyta</taxon>
        <taxon>Magnoliopsida</taxon>
        <taxon>eudicotyledons</taxon>
        <taxon>Gunneridae</taxon>
        <taxon>Pentapetalae</taxon>
        <taxon>rosids</taxon>
        <taxon>malvids</taxon>
        <taxon>Malvales</taxon>
        <taxon>Malvaceae</taxon>
        <taxon>Malvoideae</taxon>
        <taxon>Hibiscus</taxon>
    </lineage>
</organism>
<protein>
    <submittedName>
        <fullName evidence="2">Uncharacterized protein</fullName>
    </submittedName>
</protein>
<evidence type="ECO:0000313" key="2">
    <source>
        <dbReference type="EMBL" id="KAK8593951.1"/>
    </source>
</evidence>
<comment type="caution">
    <text evidence="2">The sequence shown here is derived from an EMBL/GenBank/DDBJ whole genome shotgun (WGS) entry which is preliminary data.</text>
</comment>
<sequence>MSLPSTIPSQPHPLHTKTTPYFHSQGPSQICGAFIARTKNVEEGSNPHQVEIGFNDGLVSEGIFDVGRMTEVMKTLEEGHEVGKASNENVRPLLIKSEFLFMTVVFTIVESTSIVPRTAVGIPKIEKG</sequence>
<accession>A0ABR2G4J6</accession>
<dbReference type="Proteomes" id="UP001472677">
    <property type="component" value="Unassembled WGS sequence"/>
</dbReference>
<reference evidence="2 3" key="1">
    <citation type="journal article" date="2024" name="G3 (Bethesda)">
        <title>Genome assembly of Hibiscus sabdariffa L. provides insights into metabolisms of medicinal natural products.</title>
        <authorList>
            <person name="Kim T."/>
        </authorList>
    </citation>
    <scope>NUCLEOTIDE SEQUENCE [LARGE SCALE GENOMIC DNA]</scope>
    <source>
        <strain evidence="2">TK-2024</strain>
        <tissue evidence="2">Old leaves</tissue>
    </source>
</reference>